<dbReference type="EnsemblPlants" id="AVESA.00010b.r2.7CG0700630.1">
    <property type="protein sequence ID" value="AVESA.00010b.r2.7CG0700630.1.CDS"/>
    <property type="gene ID" value="AVESA.00010b.r2.7CG0700630"/>
</dbReference>
<evidence type="ECO:0000313" key="1">
    <source>
        <dbReference type="EnsemblPlants" id="AVESA.00010b.r2.7CG0700630.1.CDS"/>
    </source>
</evidence>
<name>A0ACD6A055_AVESA</name>
<accession>A0ACD6A055</accession>
<sequence length="875" mass="97095">MKRVYLLSTHLLVLGLVSSSFVAESANDNETDMSALMSFKSFITGDPLRALSSWNSSHHHCEWQGVICGRRHPERVTALVLPAQQLSGHISLSLANLTFLKKLDLRQNRLIGSIPEDLGRLSRLKLLNLSLNSLHGRIPSSLSNCSNLEFLHLKDNSLQGTIPPSLTQYCRHLKFLSLKGNRLLGSIPESLGNLTNAVTIDLSHNTVSGSIPSSLGELQFLQFFYIIGNNVTGKIPHSIYNISSMINLELGDNKLEGILPPEIFNGFSNLKKLYLWGNYFKGQIPVSLSNCSSLAHIDLQFNNFTGPLPSSIGKLKSLYWLAVNSNQLEANKPRDWGFIDSMTNCTNLQLFDISNNRLRGVIPNTIANFSASIYYLRVSANPISGSIPKGIAALTNLTTLGIDQTFLGGIIPKEFGRLQNLQLLSLSNNMMVGEVPATLALAVFDISNNNLVGAIPKEIISLPSLSIGINFSHNHLNGSLPLEIGFLKNIETIDLSNNKLSGEIPTTIDGCQILRNLYIGRNMMSGTIPSTLRNMRGLQVLDLSRNSFSGEVPQFMTRMALQLLNISFNNFEGQLPSEGVFMNLSTVDIRGNPKLCGGAPEIHLRKCSLDTPTHRHIPRSILVTLLSIAGAFLCLISMMLCFLSHRHSLRRLQRRKHAITVMTPQHMNISYHDLLKATSGFSSENVIGMGGFGVVYKGVMAVEGLSTSVAVKVINLEQRGASRSFLSECETLRSVRHRNLIKVLSCCSSIDQRGNEFKALVFEYMPNGSLEEWLHPKESMDQQPFESLGITQRLNIAIDVAEALDYLHEHGPGPVVHCDLKPSNILLDNEMIAHVRFWISEIFDSTRDHDLSIHDKHGWNQGFDWLHSSRVRIWE</sequence>
<protein>
    <submittedName>
        <fullName evidence="1">Uncharacterized protein</fullName>
    </submittedName>
</protein>
<organism evidence="1 2">
    <name type="scientific">Avena sativa</name>
    <name type="common">Oat</name>
    <dbReference type="NCBI Taxonomy" id="4498"/>
    <lineage>
        <taxon>Eukaryota</taxon>
        <taxon>Viridiplantae</taxon>
        <taxon>Streptophyta</taxon>
        <taxon>Embryophyta</taxon>
        <taxon>Tracheophyta</taxon>
        <taxon>Spermatophyta</taxon>
        <taxon>Magnoliopsida</taxon>
        <taxon>Liliopsida</taxon>
        <taxon>Poales</taxon>
        <taxon>Poaceae</taxon>
        <taxon>BOP clade</taxon>
        <taxon>Pooideae</taxon>
        <taxon>Poodae</taxon>
        <taxon>Poeae</taxon>
        <taxon>Poeae Chloroplast Group 1 (Aveneae type)</taxon>
        <taxon>Aveninae</taxon>
        <taxon>Avena</taxon>
    </lineage>
</organism>
<proteinExistence type="predicted"/>
<reference evidence="1" key="2">
    <citation type="submission" date="2025-09" db="UniProtKB">
        <authorList>
            <consortium name="EnsemblPlants"/>
        </authorList>
    </citation>
    <scope>IDENTIFICATION</scope>
</reference>
<dbReference type="Proteomes" id="UP001732700">
    <property type="component" value="Chromosome 7C"/>
</dbReference>
<evidence type="ECO:0000313" key="2">
    <source>
        <dbReference type="Proteomes" id="UP001732700"/>
    </source>
</evidence>
<keyword evidence="2" id="KW-1185">Reference proteome</keyword>
<reference evidence="1" key="1">
    <citation type="submission" date="2021-05" db="EMBL/GenBank/DDBJ databases">
        <authorList>
            <person name="Scholz U."/>
            <person name="Mascher M."/>
            <person name="Fiebig A."/>
        </authorList>
    </citation>
    <scope>NUCLEOTIDE SEQUENCE [LARGE SCALE GENOMIC DNA]</scope>
</reference>